<evidence type="ECO:0000313" key="2">
    <source>
        <dbReference type="Proteomes" id="UP001620234"/>
    </source>
</evidence>
<dbReference type="EMBL" id="JBJDPD010000001">
    <property type="protein sequence ID" value="MFK3999835.1"/>
    <property type="molecule type" value="Genomic_DNA"/>
</dbReference>
<gene>
    <name evidence="1" type="ORF">ACI2I3_00610</name>
</gene>
<protein>
    <submittedName>
        <fullName evidence="1">Uncharacterized protein</fullName>
    </submittedName>
</protein>
<dbReference type="Proteomes" id="UP001620234">
    <property type="component" value="Unassembled WGS sequence"/>
</dbReference>
<name>A0ABW8L4J9_9GAMM</name>
<dbReference type="RefSeq" id="WP_404671680.1">
    <property type="nucleotide sequence ID" value="NZ_JBJDPD010000001.1"/>
</dbReference>
<sequence length="134" mass="15701">MRYATMDYERIANSKPINGTAANMMRKPETISEFEEIREEFKNTGLALKSSCDRLSKLCKKSDEYAIANAEHQRLSESRKQLKRDYPHVIANNRNKQGYIIDELKKRVTKEQFQACIRQAEKTMLHELRFGEQA</sequence>
<evidence type="ECO:0000313" key="1">
    <source>
        <dbReference type="EMBL" id="MFK3999835.1"/>
    </source>
</evidence>
<organism evidence="1 2">
    <name type="scientific">Psychrobacter namhaensis</name>
    <dbReference type="NCBI Taxonomy" id="292734"/>
    <lineage>
        <taxon>Bacteria</taxon>
        <taxon>Pseudomonadati</taxon>
        <taxon>Pseudomonadota</taxon>
        <taxon>Gammaproteobacteria</taxon>
        <taxon>Moraxellales</taxon>
        <taxon>Moraxellaceae</taxon>
        <taxon>Psychrobacter</taxon>
    </lineage>
</organism>
<keyword evidence="2" id="KW-1185">Reference proteome</keyword>
<proteinExistence type="predicted"/>
<comment type="caution">
    <text evidence="1">The sequence shown here is derived from an EMBL/GenBank/DDBJ whole genome shotgun (WGS) entry which is preliminary data.</text>
</comment>
<accession>A0ABW8L4J9</accession>
<reference evidence="1 2" key="1">
    <citation type="submission" date="2024-11" db="EMBL/GenBank/DDBJ databases">
        <title>The Natural Products Discovery Center: Release of the First 8490 Sequenced Strains for Exploring Actinobacteria Biosynthetic Diversity.</title>
        <authorList>
            <person name="Kalkreuter E."/>
            <person name="Kautsar S.A."/>
            <person name="Yang D."/>
            <person name="Bader C.D."/>
            <person name="Teijaro C.N."/>
            <person name="Fluegel L."/>
            <person name="Davis C.M."/>
            <person name="Simpson J.R."/>
            <person name="Lauterbach L."/>
            <person name="Steele A.D."/>
            <person name="Gui C."/>
            <person name="Meng S."/>
            <person name="Li G."/>
            <person name="Viehrig K."/>
            <person name="Ye F."/>
            <person name="Su P."/>
            <person name="Kiefer A.F."/>
            <person name="Nichols A."/>
            <person name="Cepeda A.J."/>
            <person name="Yan W."/>
            <person name="Fan B."/>
            <person name="Jiang Y."/>
            <person name="Adhikari A."/>
            <person name="Zheng C.-J."/>
            <person name="Schuster L."/>
            <person name="Cowan T.M."/>
            <person name="Smanski M.J."/>
            <person name="Chevrette M.G."/>
            <person name="De Carvalho L.P.S."/>
            <person name="Shen B."/>
        </authorList>
    </citation>
    <scope>NUCLEOTIDE SEQUENCE [LARGE SCALE GENOMIC DNA]</scope>
    <source>
        <strain evidence="1 2">NPDC077433</strain>
    </source>
</reference>